<reference evidence="2" key="1">
    <citation type="submission" date="2020-05" db="EMBL/GenBank/DDBJ databases">
        <title>Mycena genomes resolve the evolution of fungal bioluminescence.</title>
        <authorList>
            <person name="Tsai I.J."/>
        </authorList>
    </citation>
    <scope>NUCLEOTIDE SEQUENCE</scope>
    <source>
        <strain evidence="2">160909Yilan</strain>
    </source>
</reference>
<organism evidence="2 3">
    <name type="scientific">Mycena sanguinolenta</name>
    <dbReference type="NCBI Taxonomy" id="230812"/>
    <lineage>
        <taxon>Eukaryota</taxon>
        <taxon>Fungi</taxon>
        <taxon>Dikarya</taxon>
        <taxon>Basidiomycota</taxon>
        <taxon>Agaricomycotina</taxon>
        <taxon>Agaricomycetes</taxon>
        <taxon>Agaricomycetidae</taxon>
        <taxon>Agaricales</taxon>
        <taxon>Marasmiineae</taxon>
        <taxon>Mycenaceae</taxon>
        <taxon>Mycena</taxon>
    </lineage>
</organism>
<dbReference type="AlphaFoldDB" id="A0A8H6XQC9"/>
<dbReference type="EMBL" id="JACAZH010000019">
    <property type="protein sequence ID" value="KAF7346065.1"/>
    <property type="molecule type" value="Genomic_DNA"/>
</dbReference>
<accession>A0A8H6XQC9</accession>
<feature type="region of interest" description="Disordered" evidence="1">
    <location>
        <begin position="1"/>
        <end position="85"/>
    </location>
</feature>
<name>A0A8H6XQC9_9AGAR</name>
<feature type="compositionally biased region" description="Polar residues" evidence="1">
    <location>
        <begin position="1"/>
        <end position="11"/>
    </location>
</feature>
<keyword evidence="3" id="KW-1185">Reference proteome</keyword>
<evidence type="ECO:0000313" key="2">
    <source>
        <dbReference type="EMBL" id="KAF7346065.1"/>
    </source>
</evidence>
<sequence>MNPRRTAQTLPRTAETRHTMSVTRSRDTTQFQRGIDASTVDARGRTSVRAVSRRNAAPVGTAHNPTASNAPATNPARQVIPVNGVPGEDASVRARAVSGEKNTGAILALEVVALK</sequence>
<comment type="caution">
    <text evidence="2">The sequence shown here is derived from an EMBL/GenBank/DDBJ whole genome shotgun (WGS) entry which is preliminary data.</text>
</comment>
<evidence type="ECO:0000313" key="3">
    <source>
        <dbReference type="Proteomes" id="UP000623467"/>
    </source>
</evidence>
<feature type="compositionally biased region" description="Low complexity" evidence="1">
    <location>
        <begin position="61"/>
        <end position="76"/>
    </location>
</feature>
<evidence type="ECO:0000256" key="1">
    <source>
        <dbReference type="SAM" id="MobiDB-lite"/>
    </source>
</evidence>
<feature type="compositionally biased region" description="Polar residues" evidence="1">
    <location>
        <begin position="19"/>
        <end position="32"/>
    </location>
</feature>
<proteinExistence type="predicted"/>
<gene>
    <name evidence="2" type="ORF">MSAN_01832600</name>
</gene>
<protein>
    <submittedName>
        <fullName evidence="2">Uncharacterized protein</fullName>
    </submittedName>
</protein>
<dbReference type="Proteomes" id="UP000623467">
    <property type="component" value="Unassembled WGS sequence"/>
</dbReference>